<reference evidence="2" key="1">
    <citation type="journal article" date="2021" name="bioRxiv">
        <title>Whole Genome Assembly and Annotation of Northern Wild Rice, Zizania palustris L., Supports a Whole Genome Duplication in the Zizania Genus.</title>
        <authorList>
            <person name="Haas M."/>
            <person name="Kono T."/>
            <person name="Macchietto M."/>
            <person name="Millas R."/>
            <person name="McGilp L."/>
            <person name="Shao M."/>
            <person name="Duquette J."/>
            <person name="Hirsch C.N."/>
            <person name="Kimball J."/>
        </authorList>
    </citation>
    <scope>NUCLEOTIDE SEQUENCE</scope>
    <source>
        <tissue evidence="2">Fresh leaf tissue</tissue>
    </source>
</reference>
<gene>
    <name evidence="2" type="ORF">GUJ93_ZPchr0002g24217</name>
</gene>
<organism evidence="2 3">
    <name type="scientific">Zizania palustris</name>
    <name type="common">Northern wild rice</name>
    <dbReference type="NCBI Taxonomy" id="103762"/>
    <lineage>
        <taxon>Eukaryota</taxon>
        <taxon>Viridiplantae</taxon>
        <taxon>Streptophyta</taxon>
        <taxon>Embryophyta</taxon>
        <taxon>Tracheophyta</taxon>
        <taxon>Spermatophyta</taxon>
        <taxon>Magnoliopsida</taxon>
        <taxon>Liliopsida</taxon>
        <taxon>Poales</taxon>
        <taxon>Poaceae</taxon>
        <taxon>BOP clade</taxon>
        <taxon>Oryzoideae</taxon>
        <taxon>Oryzeae</taxon>
        <taxon>Zizaniinae</taxon>
        <taxon>Zizania</taxon>
    </lineage>
</organism>
<feature type="region of interest" description="Disordered" evidence="1">
    <location>
        <begin position="64"/>
        <end position="94"/>
    </location>
</feature>
<dbReference type="Proteomes" id="UP000729402">
    <property type="component" value="Unassembled WGS sequence"/>
</dbReference>
<dbReference type="AlphaFoldDB" id="A0A8J5SLD7"/>
<proteinExistence type="predicted"/>
<comment type="caution">
    <text evidence="2">The sequence shown here is derived from an EMBL/GenBank/DDBJ whole genome shotgun (WGS) entry which is preliminary data.</text>
</comment>
<reference evidence="2" key="2">
    <citation type="submission" date="2021-02" db="EMBL/GenBank/DDBJ databases">
        <authorList>
            <person name="Kimball J.A."/>
            <person name="Haas M.W."/>
            <person name="Macchietto M."/>
            <person name="Kono T."/>
            <person name="Duquette J."/>
            <person name="Shao M."/>
        </authorList>
    </citation>
    <scope>NUCLEOTIDE SEQUENCE</scope>
    <source>
        <tissue evidence="2">Fresh leaf tissue</tissue>
    </source>
</reference>
<sequence>MAPNLGFVASRLNKVSPTVNACSLAISQIHGPRGIALKGMHILVVFKSVAVLVVFQVVHLPSHNLQPPPPEAATAPPWLLGPSRGEKPGIVQSH</sequence>
<protein>
    <submittedName>
        <fullName evidence="2">Uncharacterized protein</fullName>
    </submittedName>
</protein>
<accession>A0A8J5SLD7</accession>
<evidence type="ECO:0000313" key="3">
    <source>
        <dbReference type="Proteomes" id="UP000729402"/>
    </source>
</evidence>
<keyword evidence="3" id="KW-1185">Reference proteome</keyword>
<name>A0A8J5SLD7_ZIZPA</name>
<evidence type="ECO:0000313" key="2">
    <source>
        <dbReference type="EMBL" id="KAG8057129.1"/>
    </source>
</evidence>
<dbReference type="EMBL" id="JAAALK010000287">
    <property type="protein sequence ID" value="KAG8057129.1"/>
    <property type="molecule type" value="Genomic_DNA"/>
</dbReference>
<evidence type="ECO:0000256" key="1">
    <source>
        <dbReference type="SAM" id="MobiDB-lite"/>
    </source>
</evidence>